<dbReference type="AlphaFoldDB" id="E9J7H4"/>
<gene>
    <name evidence="2" type="ORF">SINV_10522</name>
</gene>
<dbReference type="GO" id="GO:0015074">
    <property type="term" value="P:DNA integration"/>
    <property type="evidence" value="ECO:0007669"/>
    <property type="project" value="InterPro"/>
</dbReference>
<dbReference type="EMBL" id="GL768523">
    <property type="protein sequence ID" value="EFZ11229.1"/>
    <property type="molecule type" value="Genomic_DNA"/>
</dbReference>
<sequence length="101" mass="11364">PGRPQPILTFARFSDRPNLCIAHILEHYLRITKNLRAAQCDNLFIACKKPHKAVGVQTLSRWLRKGLEECGVRSELFSAHSTRHASTSLADRNGVTTDLIK</sequence>
<keyword evidence="1" id="KW-0233">DNA recombination</keyword>
<name>E9J7H4_SOLIN</name>
<dbReference type="GO" id="GO:0006310">
    <property type="term" value="P:DNA recombination"/>
    <property type="evidence" value="ECO:0007669"/>
    <property type="project" value="UniProtKB-KW"/>
</dbReference>
<feature type="non-terminal residue" evidence="2">
    <location>
        <position position="101"/>
    </location>
</feature>
<proteinExistence type="predicted"/>
<dbReference type="HOGENOM" id="CLU_050293_4_0_1"/>
<reference evidence="2" key="1">
    <citation type="journal article" date="2011" name="Proc. Natl. Acad. Sci. U.S.A.">
        <title>The genome of the fire ant Solenopsis invicta.</title>
        <authorList>
            <person name="Wurm Y."/>
            <person name="Wang J."/>
            <person name="Riba-Grognuz O."/>
            <person name="Corona M."/>
            <person name="Nygaard S."/>
            <person name="Hunt B.G."/>
            <person name="Ingram K.K."/>
            <person name="Falquet L."/>
            <person name="Nipitwattanaphon M."/>
            <person name="Gotzek D."/>
            <person name="Dijkstra M.B."/>
            <person name="Oettler J."/>
            <person name="Comtesse F."/>
            <person name="Shih C.J."/>
            <person name="Wu W.J."/>
            <person name="Yang C.C."/>
            <person name="Thomas J."/>
            <person name="Beaudoing E."/>
            <person name="Pradervand S."/>
            <person name="Flegel V."/>
            <person name="Cook E.D."/>
            <person name="Fabbretti R."/>
            <person name="Stockinger H."/>
            <person name="Long L."/>
            <person name="Farmerie W.G."/>
            <person name="Oakey J."/>
            <person name="Boomsma J.J."/>
            <person name="Pamilo P."/>
            <person name="Yi S.V."/>
            <person name="Heinze J."/>
            <person name="Goodisman M.A."/>
            <person name="Farinelli L."/>
            <person name="Harshman K."/>
            <person name="Hulo N."/>
            <person name="Cerutti L."/>
            <person name="Xenarios I."/>
            <person name="Shoemaker D."/>
            <person name="Keller L."/>
        </authorList>
    </citation>
    <scope>NUCLEOTIDE SEQUENCE [LARGE SCALE GENOMIC DNA]</scope>
</reference>
<dbReference type="OMA" id="AHILEHY"/>
<evidence type="ECO:0000256" key="1">
    <source>
        <dbReference type="ARBA" id="ARBA00023172"/>
    </source>
</evidence>
<evidence type="ECO:0000313" key="2">
    <source>
        <dbReference type="EMBL" id="EFZ11229.1"/>
    </source>
</evidence>
<dbReference type="InterPro" id="IPR011010">
    <property type="entry name" value="DNA_brk_join_enz"/>
</dbReference>
<accession>E9J7H4</accession>
<dbReference type="PANTHER" id="PTHR35617">
    <property type="entry name" value="PHAGE_INTEGRASE DOMAIN-CONTAINING PROTEIN"/>
    <property type="match status" value="1"/>
</dbReference>
<dbReference type="PANTHER" id="PTHR35617:SF3">
    <property type="entry name" value="CORE-BINDING (CB) DOMAIN-CONTAINING PROTEIN"/>
    <property type="match status" value="1"/>
</dbReference>
<protein>
    <recommendedName>
        <fullName evidence="3">Tyr recombinase domain-containing protein</fullName>
    </recommendedName>
</protein>
<organism>
    <name type="scientific">Solenopsis invicta</name>
    <name type="common">Red imported fire ant</name>
    <name type="synonym">Solenopsis wagneri</name>
    <dbReference type="NCBI Taxonomy" id="13686"/>
    <lineage>
        <taxon>Eukaryota</taxon>
        <taxon>Metazoa</taxon>
        <taxon>Ecdysozoa</taxon>
        <taxon>Arthropoda</taxon>
        <taxon>Hexapoda</taxon>
        <taxon>Insecta</taxon>
        <taxon>Pterygota</taxon>
        <taxon>Neoptera</taxon>
        <taxon>Endopterygota</taxon>
        <taxon>Hymenoptera</taxon>
        <taxon>Apocrita</taxon>
        <taxon>Aculeata</taxon>
        <taxon>Formicoidea</taxon>
        <taxon>Formicidae</taxon>
        <taxon>Myrmicinae</taxon>
        <taxon>Solenopsis</taxon>
    </lineage>
</organism>
<dbReference type="GO" id="GO:0003677">
    <property type="term" value="F:DNA binding"/>
    <property type="evidence" value="ECO:0007669"/>
    <property type="project" value="InterPro"/>
</dbReference>
<feature type="non-terminal residue" evidence="2">
    <location>
        <position position="1"/>
    </location>
</feature>
<dbReference type="SUPFAM" id="SSF56349">
    <property type="entry name" value="DNA breaking-rejoining enzymes"/>
    <property type="match status" value="1"/>
</dbReference>
<evidence type="ECO:0008006" key="3">
    <source>
        <dbReference type="Google" id="ProtNLM"/>
    </source>
</evidence>
<dbReference type="InterPro" id="IPR013762">
    <property type="entry name" value="Integrase-like_cat_sf"/>
</dbReference>
<dbReference type="Gene3D" id="1.10.443.10">
    <property type="entry name" value="Intergrase catalytic core"/>
    <property type="match status" value="1"/>
</dbReference>